<keyword evidence="3" id="KW-1185">Reference proteome</keyword>
<dbReference type="AlphaFoldDB" id="A0A0C9X538"/>
<feature type="compositionally biased region" description="Polar residues" evidence="1">
    <location>
        <begin position="181"/>
        <end position="206"/>
    </location>
</feature>
<name>A0A0C9X538_9AGAR</name>
<evidence type="ECO:0000256" key="1">
    <source>
        <dbReference type="SAM" id="MobiDB-lite"/>
    </source>
</evidence>
<accession>A0A0C9X538</accession>
<feature type="compositionally biased region" description="Basic residues" evidence="1">
    <location>
        <begin position="274"/>
        <end position="284"/>
    </location>
</feature>
<evidence type="ECO:0000313" key="2">
    <source>
        <dbReference type="EMBL" id="KIK00131.1"/>
    </source>
</evidence>
<feature type="region of interest" description="Disordered" evidence="1">
    <location>
        <begin position="181"/>
        <end position="212"/>
    </location>
</feature>
<organism evidence="2 3">
    <name type="scientific">Laccaria amethystina LaAM-08-1</name>
    <dbReference type="NCBI Taxonomy" id="1095629"/>
    <lineage>
        <taxon>Eukaryota</taxon>
        <taxon>Fungi</taxon>
        <taxon>Dikarya</taxon>
        <taxon>Basidiomycota</taxon>
        <taxon>Agaricomycotina</taxon>
        <taxon>Agaricomycetes</taxon>
        <taxon>Agaricomycetidae</taxon>
        <taxon>Agaricales</taxon>
        <taxon>Agaricineae</taxon>
        <taxon>Hydnangiaceae</taxon>
        <taxon>Laccaria</taxon>
    </lineage>
</organism>
<dbReference type="OrthoDB" id="2976199at2759"/>
<dbReference type="HOGENOM" id="CLU_069654_0_0_1"/>
<evidence type="ECO:0000313" key="3">
    <source>
        <dbReference type="Proteomes" id="UP000054477"/>
    </source>
</evidence>
<feature type="compositionally biased region" description="Low complexity" evidence="1">
    <location>
        <begin position="110"/>
        <end position="125"/>
    </location>
</feature>
<reference evidence="2 3" key="1">
    <citation type="submission" date="2014-04" db="EMBL/GenBank/DDBJ databases">
        <authorList>
            <consortium name="DOE Joint Genome Institute"/>
            <person name="Kuo A."/>
            <person name="Kohler A."/>
            <person name="Nagy L.G."/>
            <person name="Floudas D."/>
            <person name="Copeland A."/>
            <person name="Barry K.W."/>
            <person name="Cichocki N."/>
            <person name="Veneault-Fourrey C."/>
            <person name="LaButti K."/>
            <person name="Lindquist E.A."/>
            <person name="Lipzen A."/>
            <person name="Lundell T."/>
            <person name="Morin E."/>
            <person name="Murat C."/>
            <person name="Sun H."/>
            <person name="Tunlid A."/>
            <person name="Henrissat B."/>
            <person name="Grigoriev I.V."/>
            <person name="Hibbett D.S."/>
            <person name="Martin F."/>
            <person name="Nordberg H.P."/>
            <person name="Cantor M.N."/>
            <person name="Hua S.X."/>
        </authorList>
    </citation>
    <scope>NUCLEOTIDE SEQUENCE [LARGE SCALE GENOMIC DNA]</scope>
    <source>
        <strain evidence="2 3">LaAM-08-1</strain>
    </source>
</reference>
<dbReference type="STRING" id="1095629.A0A0C9X538"/>
<feature type="compositionally biased region" description="Basic residues" evidence="1">
    <location>
        <begin position="91"/>
        <end position="104"/>
    </location>
</feature>
<sequence>MTEYDFSPEAYDRHLATQQRIGRWVDETERYPKQNPFIPLPPDPHSPSDYVASAPPAFSPPPGPHPTYGYEYGYSQPQTAPHSAPPTRPSSAHRRHHGHSRSKGFRVYASASSSPHSNSTPLPLLHRNYRPDLVQSFPQPATASAVYPMHNGYGVASSSQPQPTSYPPQSAVSYPTQYSAYQTPQTNSYPQSTYSSGPQTPSSAYTTLPGGGTYVQPSKQPVIIPINGGTGGYVIVPPAGTYFRTADMYNVRQEPSEDQGKSFFGRLTGSLTEKKKRSKRSDSY</sequence>
<reference evidence="3" key="2">
    <citation type="submission" date="2015-01" db="EMBL/GenBank/DDBJ databases">
        <title>Evolutionary Origins and Diversification of the Mycorrhizal Mutualists.</title>
        <authorList>
            <consortium name="DOE Joint Genome Institute"/>
            <consortium name="Mycorrhizal Genomics Consortium"/>
            <person name="Kohler A."/>
            <person name="Kuo A."/>
            <person name="Nagy L.G."/>
            <person name="Floudas D."/>
            <person name="Copeland A."/>
            <person name="Barry K.W."/>
            <person name="Cichocki N."/>
            <person name="Veneault-Fourrey C."/>
            <person name="LaButti K."/>
            <person name="Lindquist E.A."/>
            <person name="Lipzen A."/>
            <person name="Lundell T."/>
            <person name="Morin E."/>
            <person name="Murat C."/>
            <person name="Riley R."/>
            <person name="Ohm R."/>
            <person name="Sun H."/>
            <person name="Tunlid A."/>
            <person name="Henrissat B."/>
            <person name="Grigoriev I.V."/>
            <person name="Hibbett D.S."/>
            <person name="Martin F."/>
        </authorList>
    </citation>
    <scope>NUCLEOTIDE SEQUENCE [LARGE SCALE GENOMIC DNA]</scope>
    <source>
        <strain evidence="3">LaAM-08-1</strain>
    </source>
</reference>
<dbReference type="Proteomes" id="UP000054477">
    <property type="component" value="Unassembled WGS sequence"/>
</dbReference>
<dbReference type="EMBL" id="KN838632">
    <property type="protein sequence ID" value="KIK00131.1"/>
    <property type="molecule type" value="Genomic_DNA"/>
</dbReference>
<protein>
    <submittedName>
        <fullName evidence="2">Unplaced genomic scaffold K443scaffold_97, whole genome shotgun sequence</fullName>
    </submittedName>
</protein>
<gene>
    <name evidence="2" type="ORF">K443DRAFT_679405</name>
</gene>
<feature type="region of interest" description="Disordered" evidence="1">
    <location>
        <begin position="253"/>
        <end position="284"/>
    </location>
</feature>
<feature type="region of interest" description="Disordered" evidence="1">
    <location>
        <begin position="26"/>
        <end position="126"/>
    </location>
</feature>
<proteinExistence type="predicted"/>